<keyword evidence="4" id="KW-1185">Reference proteome</keyword>
<evidence type="ECO:0000256" key="1">
    <source>
        <dbReference type="SAM" id="Coils"/>
    </source>
</evidence>
<feature type="coiled-coil region" evidence="1">
    <location>
        <begin position="86"/>
        <end position="113"/>
    </location>
</feature>
<dbReference type="PANTHER" id="PTHR22192">
    <property type="entry name" value="SPERIOLIN"/>
    <property type="match status" value="1"/>
</dbReference>
<dbReference type="GO" id="GO:0005813">
    <property type="term" value="C:centrosome"/>
    <property type="evidence" value="ECO:0007669"/>
    <property type="project" value="TreeGrafter"/>
</dbReference>
<dbReference type="InterPro" id="IPR029384">
    <property type="entry name" value="Speriolin_C"/>
</dbReference>
<dbReference type="PANTHER" id="PTHR22192:SF17">
    <property type="entry name" value="SPERIOLIN-LIKE PROTEIN"/>
    <property type="match status" value="1"/>
</dbReference>
<accession>A0A8B7XUL2</accession>
<reference evidence="5" key="1">
    <citation type="submission" date="2025-08" db="UniProtKB">
        <authorList>
            <consortium name="RefSeq"/>
        </authorList>
    </citation>
    <scope>IDENTIFICATION</scope>
</reference>
<feature type="domain" description="Speriolin C-terminal" evidence="3">
    <location>
        <begin position="395"/>
        <end position="535"/>
    </location>
</feature>
<evidence type="ECO:0000313" key="4">
    <source>
        <dbReference type="Proteomes" id="UP000694845"/>
    </source>
</evidence>
<dbReference type="GeneID" id="110975955"/>
<dbReference type="OMA" id="EIMIRTH"/>
<dbReference type="KEGG" id="aplc:110975955"/>
<gene>
    <name evidence="5" type="primary">LOC110975955</name>
</gene>
<dbReference type="AlphaFoldDB" id="A0A8B7XUL2"/>
<sequence>MAQDNLLGTPDAADTSSLRLADIGTPEAGMLPLRLSDIMTPEGDERTTGDDGTVTDSGHEASAPSTATGGWQVPAQDRLGIGSDTQRRLRHEVRDLSEENQLLRLKLNLLQTNSNLKQVALIGTVISWFGDKGLLDDDINAVYTLTSMMMPARAADEHVSPAFTERSNATAGGPRQSRRTDNGPMESPEKSVVQDPKFRSPESNAGYSLNDNTSEWPSQSLDASFNPPFSSSKKEMRYPVALQGDETLLAGGGTDKQRGKRGTSVIPAGSELQNGAEANVDSLDESTKRLDSRIQQMEDAVSAFAGRQAETKSYIARLRQNATKRFRVWKAIEASRNLAAADLSLDDDDEASNEELATLGEQSITPTPLTQYLSSRQAEETGNSNVVHGTPSRKILGEIAFQVERRILAFVFQRKEILYGYNLGNLEIMIRTHPDQGGRSVLHRRYELLMDVLRSYGWVRGRHARFIADVIARYGTLRDVESAKAEALKRGWSNPSELKRGVLCLCPVMEVLDMLVVLDCLLHMARNDGQPVFLW</sequence>
<dbReference type="InterPro" id="IPR026715">
    <property type="entry name" value="SPATC1"/>
</dbReference>
<feature type="region of interest" description="Disordered" evidence="2">
    <location>
        <begin position="1"/>
        <end position="21"/>
    </location>
</feature>
<feature type="region of interest" description="Disordered" evidence="2">
    <location>
        <begin position="40"/>
        <end position="77"/>
    </location>
</feature>
<evidence type="ECO:0000256" key="2">
    <source>
        <dbReference type="SAM" id="MobiDB-lite"/>
    </source>
</evidence>
<feature type="region of interest" description="Disordered" evidence="2">
    <location>
        <begin position="247"/>
        <end position="280"/>
    </location>
</feature>
<feature type="compositionally biased region" description="Polar residues" evidence="2">
    <location>
        <begin position="201"/>
        <end position="231"/>
    </location>
</feature>
<dbReference type="RefSeq" id="XP_022084534.1">
    <property type="nucleotide sequence ID" value="XM_022228842.1"/>
</dbReference>
<feature type="region of interest" description="Disordered" evidence="2">
    <location>
        <begin position="161"/>
        <end position="232"/>
    </location>
</feature>
<proteinExistence type="predicted"/>
<evidence type="ECO:0000313" key="5">
    <source>
        <dbReference type="RefSeq" id="XP_022084534.1"/>
    </source>
</evidence>
<evidence type="ECO:0000259" key="3">
    <source>
        <dbReference type="Pfam" id="PF15059"/>
    </source>
</evidence>
<dbReference type="Pfam" id="PF15059">
    <property type="entry name" value="Speriolin_C"/>
    <property type="match status" value="1"/>
</dbReference>
<protein>
    <submittedName>
        <fullName evidence="5">Uncharacterized protein LOC110975955</fullName>
    </submittedName>
</protein>
<organism evidence="4 5">
    <name type="scientific">Acanthaster planci</name>
    <name type="common">Crown-of-thorns starfish</name>
    <dbReference type="NCBI Taxonomy" id="133434"/>
    <lineage>
        <taxon>Eukaryota</taxon>
        <taxon>Metazoa</taxon>
        <taxon>Echinodermata</taxon>
        <taxon>Eleutherozoa</taxon>
        <taxon>Asterozoa</taxon>
        <taxon>Asteroidea</taxon>
        <taxon>Valvatacea</taxon>
        <taxon>Valvatida</taxon>
        <taxon>Acanthasteridae</taxon>
        <taxon>Acanthaster</taxon>
    </lineage>
</organism>
<dbReference type="OrthoDB" id="6114770at2759"/>
<dbReference type="Proteomes" id="UP000694845">
    <property type="component" value="Unplaced"/>
</dbReference>
<keyword evidence="1" id="KW-0175">Coiled coil</keyword>
<name>A0A8B7XUL2_ACAPL</name>